<dbReference type="Proteomes" id="UP000095192">
    <property type="component" value="Unassembled WGS sequence"/>
</dbReference>
<protein>
    <submittedName>
        <fullName evidence="3">Tubulin delta</fullName>
    </submittedName>
</protein>
<feature type="compositionally biased region" description="Polar residues" evidence="2">
    <location>
        <begin position="1"/>
        <end position="29"/>
    </location>
</feature>
<keyword evidence="4" id="KW-1185">Reference proteome</keyword>
<sequence length="580" mass="65812">MNDTAEPISSNEELGPLGSTSRTQTSADSTHLLHNEADIRRPPEKDCAETQPEEACPAGTAALIEQLRTRQKERGSEAWDVEDADVDATRLADVAIRVNRSPSDDTAVSSLATTGVLCPIRKAQSSIDFENACSLPYHPQYLRVVKEEEEAELERLLRQLDEEQQAVRDLAMVQKYKLMQEQLALIQHQLGKENVKIPELEWLMANDPENTHELDEVIKAFAARDDDLPQESSQGPDIPLTCKNFFCRCPWISVIMSLCSIKRRHSVVKAVETHVLNEETFGTVAFVGLSRANTWDIMGLLDCRTVVVSHSNFVTRKFFLPFLMSDVALGFVLFDSSVGTEWMDEYDTDYVGKRRLAAVNSILQALEAQNKAYWKRDELYQTTHEEENLVLNKLPRVLSATTLKGYCRAEPEGADDAFPTNSTLGPFDFFPGKYKEAGWDTARRRFREIPLDYPADEGMETRLVSSEYFDPLRVALSAFLEELKSISLEGKLHVEQSRPLRYNNRQIEYERSREATTVIDPDKIYCVQEPDAVMPEIRSDDTYHSQPVYLVDPLKYWLQKQAKQTQKINSTSTTTVSPTP</sequence>
<evidence type="ECO:0000313" key="4">
    <source>
        <dbReference type="Proteomes" id="UP000095192"/>
    </source>
</evidence>
<feature type="compositionally biased region" description="Basic and acidic residues" evidence="2">
    <location>
        <begin position="31"/>
        <end position="48"/>
    </location>
</feature>
<reference evidence="3 4" key="1">
    <citation type="journal article" date="2016" name="BMC Genomics">
        <title>Comparative genomics reveals Cyclospora cayetanensis possesses coccidia-like metabolism and invasion components but unique surface antigens.</title>
        <authorList>
            <person name="Liu S."/>
            <person name="Wang L."/>
            <person name="Zheng H."/>
            <person name="Xu Z."/>
            <person name="Roellig D.M."/>
            <person name="Li N."/>
            <person name="Frace M.A."/>
            <person name="Tang K."/>
            <person name="Arrowood M.J."/>
            <person name="Moss D.M."/>
            <person name="Zhang L."/>
            <person name="Feng Y."/>
            <person name="Xiao L."/>
        </authorList>
    </citation>
    <scope>NUCLEOTIDE SEQUENCE [LARGE SCALE GENOMIC DNA]</scope>
    <source>
        <strain evidence="3 4">CHN_HEN01</strain>
    </source>
</reference>
<evidence type="ECO:0000256" key="2">
    <source>
        <dbReference type="SAM" id="MobiDB-lite"/>
    </source>
</evidence>
<dbReference type="VEuPathDB" id="ToxoDB:cyc_04506"/>
<dbReference type="InParanoid" id="A0A1D3D2Q8"/>
<accession>A0A1D3D2Q8</accession>
<gene>
    <name evidence="3" type="ORF">cyc_04506</name>
</gene>
<feature type="coiled-coil region" evidence="1">
    <location>
        <begin position="143"/>
        <end position="173"/>
    </location>
</feature>
<dbReference type="EMBL" id="JROU02000997">
    <property type="protein sequence ID" value="OEH77728.1"/>
    <property type="molecule type" value="Genomic_DNA"/>
</dbReference>
<evidence type="ECO:0000313" key="3">
    <source>
        <dbReference type="EMBL" id="OEH77728.1"/>
    </source>
</evidence>
<dbReference type="AlphaFoldDB" id="A0A1D3D2Q8"/>
<keyword evidence="1" id="KW-0175">Coiled coil</keyword>
<evidence type="ECO:0000256" key="1">
    <source>
        <dbReference type="SAM" id="Coils"/>
    </source>
</evidence>
<name>A0A1D3D2Q8_9EIME</name>
<feature type="region of interest" description="Disordered" evidence="2">
    <location>
        <begin position="1"/>
        <end position="55"/>
    </location>
</feature>
<proteinExistence type="predicted"/>
<comment type="caution">
    <text evidence="3">The sequence shown here is derived from an EMBL/GenBank/DDBJ whole genome shotgun (WGS) entry which is preliminary data.</text>
</comment>
<dbReference type="VEuPathDB" id="ToxoDB:LOC34621032"/>
<organism evidence="3 4">
    <name type="scientific">Cyclospora cayetanensis</name>
    <dbReference type="NCBI Taxonomy" id="88456"/>
    <lineage>
        <taxon>Eukaryota</taxon>
        <taxon>Sar</taxon>
        <taxon>Alveolata</taxon>
        <taxon>Apicomplexa</taxon>
        <taxon>Conoidasida</taxon>
        <taxon>Coccidia</taxon>
        <taxon>Eucoccidiorida</taxon>
        <taxon>Eimeriorina</taxon>
        <taxon>Eimeriidae</taxon>
        <taxon>Cyclospora</taxon>
    </lineage>
</organism>